<name>A0A6J4PTA8_9CYAN</name>
<dbReference type="AlphaFoldDB" id="A0A6J4PTA8"/>
<proteinExistence type="predicted"/>
<sequence length="50" mass="5733">MNVMSFTNFTVYSHAFLLFVVTGFKTRHGQNLRVRSPFVTAKTPDRALVE</sequence>
<keyword evidence="1" id="KW-0472">Membrane</keyword>
<reference evidence="2" key="1">
    <citation type="submission" date="2020-02" db="EMBL/GenBank/DDBJ databases">
        <authorList>
            <person name="Meier V. D."/>
        </authorList>
    </citation>
    <scope>NUCLEOTIDE SEQUENCE</scope>
    <source>
        <strain evidence="2">AVDCRST_MAG84</strain>
    </source>
</reference>
<gene>
    <name evidence="2" type="ORF">AVDCRST_MAG84-7213</name>
</gene>
<keyword evidence="1" id="KW-1133">Transmembrane helix</keyword>
<accession>A0A6J4PTA8</accession>
<evidence type="ECO:0000256" key="1">
    <source>
        <dbReference type="SAM" id="Phobius"/>
    </source>
</evidence>
<feature type="transmembrane region" description="Helical" evidence="1">
    <location>
        <begin position="6"/>
        <end position="24"/>
    </location>
</feature>
<protein>
    <submittedName>
        <fullName evidence="2">Uncharacterized protein</fullName>
    </submittedName>
</protein>
<evidence type="ECO:0000313" key="2">
    <source>
        <dbReference type="EMBL" id="CAA9421677.1"/>
    </source>
</evidence>
<organism evidence="2">
    <name type="scientific">uncultured Microcoleus sp</name>
    <dbReference type="NCBI Taxonomy" id="259945"/>
    <lineage>
        <taxon>Bacteria</taxon>
        <taxon>Bacillati</taxon>
        <taxon>Cyanobacteriota</taxon>
        <taxon>Cyanophyceae</taxon>
        <taxon>Oscillatoriophycideae</taxon>
        <taxon>Oscillatoriales</taxon>
        <taxon>Microcoleaceae</taxon>
        <taxon>Microcoleus</taxon>
        <taxon>environmental samples</taxon>
    </lineage>
</organism>
<keyword evidence="1" id="KW-0812">Transmembrane</keyword>
<dbReference type="EMBL" id="CADCTZ010001821">
    <property type="protein sequence ID" value="CAA9421677.1"/>
    <property type="molecule type" value="Genomic_DNA"/>
</dbReference>